<dbReference type="RefSeq" id="WP_345158920.1">
    <property type="nucleotide sequence ID" value="NZ_BAABHC010000014.1"/>
</dbReference>
<feature type="domain" description="FAD dependent oxidoreductase" evidence="6">
    <location>
        <begin position="17"/>
        <end position="229"/>
    </location>
</feature>
<dbReference type="Pfam" id="PF01266">
    <property type="entry name" value="DAO"/>
    <property type="match status" value="1"/>
</dbReference>
<evidence type="ECO:0000256" key="4">
    <source>
        <dbReference type="ARBA" id="ARBA00022827"/>
    </source>
</evidence>
<organism evidence="8 9">
    <name type="scientific">Pontibacter saemangeumensis</name>
    <dbReference type="NCBI Taxonomy" id="1084525"/>
    <lineage>
        <taxon>Bacteria</taxon>
        <taxon>Pseudomonadati</taxon>
        <taxon>Bacteroidota</taxon>
        <taxon>Cytophagia</taxon>
        <taxon>Cytophagales</taxon>
        <taxon>Hymenobacteraceae</taxon>
        <taxon>Pontibacter</taxon>
    </lineage>
</organism>
<evidence type="ECO:0000313" key="9">
    <source>
        <dbReference type="Proteomes" id="UP001500552"/>
    </source>
</evidence>
<dbReference type="InterPro" id="IPR006076">
    <property type="entry name" value="FAD-dep_OxRdtase"/>
</dbReference>
<dbReference type="PANTHER" id="PTHR42784">
    <property type="entry name" value="PYRANOSE 2-OXIDASE"/>
    <property type="match status" value="1"/>
</dbReference>
<evidence type="ECO:0000256" key="2">
    <source>
        <dbReference type="ARBA" id="ARBA00010790"/>
    </source>
</evidence>
<dbReference type="PANTHER" id="PTHR42784:SF1">
    <property type="entry name" value="PYRANOSE 2-OXIDASE"/>
    <property type="match status" value="1"/>
</dbReference>
<keyword evidence="9" id="KW-1185">Reference proteome</keyword>
<comment type="cofactor">
    <cofactor evidence="1">
        <name>FAD</name>
        <dbReference type="ChEBI" id="CHEBI:57692"/>
    </cofactor>
</comment>
<evidence type="ECO:0000256" key="5">
    <source>
        <dbReference type="ARBA" id="ARBA00023002"/>
    </source>
</evidence>
<dbReference type="EMBL" id="BAABHC010000014">
    <property type="protein sequence ID" value="GAA4432678.1"/>
    <property type="molecule type" value="Genomic_DNA"/>
</dbReference>
<accession>A0ABP8LQL2</accession>
<evidence type="ECO:0000259" key="6">
    <source>
        <dbReference type="Pfam" id="PF01266"/>
    </source>
</evidence>
<dbReference type="Pfam" id="PF05199">
    <property type="entry name" value="GMC_oxred_C"/>
    <property type="match status" value="1"/>
</dbReference>
<evidence type="ECO:0000256" key="1">
    <source>
        <dbReference type="ARBA" id="ARBA00001974"/>
    </source>
</evidence>
<dbReference type="InterPro" id="IPR007867">
    <property type="entry name" value="GMC_OxRtase_C"/>
</dbReference>
<reference evidence="9" key="1">
    <citation type="journal article" date="2019" name="Int. J. Syst. Evol. Microbiol.">
        <title>The Global Catalogue of Microorganisms (GCM) 10K type strain sequencing project: providing services to taxonomists for standard genome sequencing and annotation.</title>
        <authorList>
            <consortium name="The Broad Institute Genomics Platform"/>
            <consortium name="The Broad Institute Genome Sequencing Center for Infectious Disease"/>
            <person name="Wu L."/>
            <person name="Ma J."/>
        </authorList>
    </citation>
    <scope>NUCLEOTIDE SEQUENCE [LARGE SCALE GENOMIC DNA]</scope>
    <source>
        <strain evidence="9">JCM 17926</strain>
    </source>
</reference>
<keyword evidence="3" id="KW-0285">Flavoprotein</keyword>
<dbReference type="InterPro" id="IPR036188">
    <property type="entry name" value="FAD/NAD-bd_sf"/>
</dbReference>
<comment type="similarity">
    <text evidence="2">Belongs to the GMC oxidoreductase family.</text>
</comment>
<evidence type="ECO:0000256" key="3">
    <source>
        <dbReference type="ARBA" id="ARBA00022630"/>
    </source>
</evidence>
<comment type="caution">
    <text evidence="8">The sequence shown here is derived from an EMBL/GenBank/DDBJ whole genome shotgun (WGS) entry which is preliminary data.</text>
</comment>
<proteinExistence type="inferred from homology"/>
<dbReference type="Gene3D" id="3.50.50.60">
    <property type="entry name" value="FAD/NAD(P)-binding domain"/>
    <property type="match status" value="2"/>
</dbReference>
<protein>
    <submittedName>
        <fullName evidence="8">GMC family oxidoreductase</fullName>
    </submittedName>
</protein>
<name>A0ABP8LQL2_9BACT</name>
<dbReference type="SUPFAM" id="SSF51905">
    <property type="entry name" value="FAD/NAD(P)-binding domain"/>
    <property type="match status" value="1"/>
</dbReference>
<keyword evidence="4" id="KW-0274">FAD</keyword>
<evidence type="ECO:0000313" key="8">
    <source>
        <dbReference type="EMBL" id="GAA4432678.1"/>
    </source>
</evidence>
<dbReference type="InterPro" id="IPR051473">
    <property type="entry name" value="P2Ox-like"/>
</dbReference>
<dbReference type="Proteomes" id="UP001500552">
    <property type="component" value="Unassembled WGS sequence"/>
</dbReference>
<gene>
    <name evidence="8" type="ORF">GCM10023188_21330</name>
</gene>
<sequence>MHTDARTLENGSLIEGDICIVGAGPAGISMALEWQNTPYKVILLEGGGFEVESDVQDLYRGQSIGQRYFPLQSARLHYFGGTSGHWAGFCSTLDPIDFQKRAWVPHSGWPIQFSDLDPFYPRAQKLLELGPYEYGLNYWQKQQPGLTPLPLDEKVFWNKVWQFSPPTRFGNTYRDAILKARNIHLYTYANAVDIRADENVSQVKEISVKNLAGKTHTVRARHFVLACSAIQNARLLLASDKQAPSGLGNDHDLVGRYFMEHLEVASADLFLTSPAALRLYLWEFFTTKMRTELAITAEKQEAYKILNGTASLWPKAQDTESPAFIDTFPDSAQATVREWEEREQQFKAGKTESKPPALYKQFSLFTRMEQSPNPLSRVTLDREKDALGMPRVVLDWQLLPLEKRSIYKLYQLIGQQIGMAGIGRVRVQDWLQEENDTNWPDTLGGGWHHMGTTRMHDDPKQGVVDADCKVHGIRNLYMAGSSCFTTGGAANPTLSLVALSLRLSDHLKQKINQSA</sequence>
<keyword evidence="5" id="KW-0560">Oxidoreductase</keyword>
<evidence type="ECO:0000259" key="7">
    <source>
        <dbReference type="Pfam" id="PF05199"/>
    </source>
</evidence>
<feature type="domain" description="Glucose-methanol-choline oxidoreductase C-terminal" evidence="7">
    <location>
        <begin position="373"/>
        <end position="499"/>
    </location>
</feature>